<feature type="domain" description="SbsA Ig-like" evidence="3">
    <location>
        <begin position="806"/>
        <end position="911"/>
    </location>
</feature>
<organism evidence="4 5">
    <name type="scientific">Kitasatospora purpeofusca</name>
    <dbReference type="NCBI Taxonomy" id="67352"/>
    <lineage>
        <taxon>Bacteria</taxon>
        <taxon>Bacillati</taxon>
        <taxon>Actinomycetota</taxon>
        <taxon>Actinomycetes</taxon>
        <taxon>Kitasatosporales</taxon>
        <taxon>Streptomycetaceae</taxon>
        <taxon>Kitasatospora</taxon>
    </lineage>
</organism>
<sequence>MADRGTRLGGRTDRRGGGRGEGRVGGGRAGGRWWRRAGVLLAALTTAAALVSGPGAPPAAAATATLGTTAVGTATDTADSDYLNASRYVTGSAGGTVSSVSMYVEGVDAAPNNRFQAAIYQDNGGSPGALLASSATATLTGSGWNTVPLTAALTANTPYWLAYNTNGSGPAVNNLRYSPGGTSVYGNGGLPFGNWPATAGAVTSSGLSFSIYATYTTEAAPPPPPPGAGPGTEGPVLLVTSQANPYTRYLAEILKAEGLNAYRQVDISAVTASVLASAEVVLLGETPLTAAQAALFTTWTNGGGELVAMRPDRQLAPLFGLTPATGTRADAYLKVNTGAAPGAGITADTMGYHGPADLYTLNGATAVATLYSDAATATANPAVSLRTAGSGRAAAFSYDLAKSVVQTRQGNAAWAGQQRDGVDGYEASEMFFGTGGQPDWNDLDKALIPIADEQQRLLANLLTQLASTAQPLPRFWYFPRDVKAVVVMTGDDHGVGGTAGRWDGYIAQSPPGCSVANWECVRGSSYIYTDDPLTPAQAKAYSDQGFEVGVHVSTNCRPWGSTSVLQGYYRDQLAAWRAKYPNLPNPSSSRTHCVEWDDWATQARTKLANGIRLDTDYYFYPSNFTQDRPGYFNGTAQIMRFADTDGSVIDEYQATTQLTDESGQSYPGTVNTLLDAAYGAKGYYAALTANIHTDFAASAASDAVVAAAKAHGAPVVSGRQMLTWLDGRNASAFTGLAWNGSALTFGITGGANGLRAMLPVDAAAGTLTGITSGGHPVPYRVETVKGIAYAFFDGAVGSYSASYGQDTSAPTVIGTTPAGGADGVAPGTAVRFSFNEPLDPASVTGGSVTLRTTAGGAAVAGSVAHDAAANGVVFTPAAPLALTTGYAATVQGVRDRSGNALAAPYTFSFTTGGAEPRTIGNTAVGSLIDDTDSNHLNGGRVTTGADPAALTALSVHVGPIAAAPNNRYQLAVYTDAGGSPGTLVAATGPGTLTANAWNSLPVNLTLSANTSYWFVYNTNGTSTTVNNMNYSTGTAGQGAYSNTVVPFGTWPADFGPAVKDAFRYSLYGTY</sequence>
<keyword evidence="5" id="KW-1185">Reference proteome</keyword>
<dbReference type="Gene3D" id="2.60.40.1220">
    <property type="match status" value="1"/>
</dbReference>
<evidence type="ECO:0000313" key="5">
    <source>
        <dbReference type="Proteomes" id="UP001432222"/>
    </source>
</evidence>
<dbReference type="NCBIfam" id="NF041539">
    <property type="entry name" value="choice_anch_R"/>
    <property type="match status" value="1"/>
</dbReference>
<dbReference type="Proteomes" id="UP001432222">
    <property type="component" value="Chromosome"/>
</dbReference>
<gene>
    <name evidence="4" type="ORF">OHA16_13960</name>
</gene>
<keyword evidence="1" id="KW-0732">Signal</keyword>
<evidence type="ECO:0000256" key="2">
    <source>
        <dbReference type="SAM" id="MobiDB-lite"/>
    </source>
</evidence>
<dbReference type="Pfam" id="PF13205">
    <property type="entry name" value="Big_5"/>
    <property type="match status" value="1"/>
</dbReference>
<feature type="region of interest" description="Disordered" evidence="2">
    <location>
        <begin position="1"/>
        <end position="28"/>
    </location>
</feature>
<name>A0ABZ1U0Z6_9ACTN</name>
<protein>
    <submittedName>
        <fullName evidence="4">Ig-like domain-containing protein</fullName>
    </submittedName>
</protein>
<dbReference type="EMBL" id="CP108110">
    <property type="protein sequence ID" value="WUQ83974.1"/>
    <property type="molecule type" value="Genomic_DNA"/>
</dbReference>
<reference evidence="4" key="1">
    <citation type="submission" date="2022-10" db="EMBL/GenBank/DDBJ databases">
        <title>The complete genomes of actinobacterial strains from the NBC collection.</title>
        <authorList>
            <person name="Joergensen T.S."/>
            <person name="Alvarez Arevalo M."/>
            <person name="Sterndorff E.B."/>
            <person name="Faurdal D."/>
            <person name="Vuksanovic O."/>
            <person name="Mourched A.-S."/>
            <person name="Charusanti P."/>
            <person name="Shaw S."/>
            <person name="Blin K."/>
            <person name="Weber T."/>
        </authorList>
    </citation>
    <scope>NUCLEOTIDE SEQUENCE</scope>
    <source>
        <strain evidence="4">NBC_00222</strain>
    </source>
</reference>
<dbReference type="RefSeq" id="WP_328954892.1">
    <property type="nucleotide sequence ID" value="NZ_CP108110.1"/>
</dbReference>
<feature type="compositionally biased region" description="Basic and acidic residues" evidence="2">
    <location>
        <begin position="1"/>
        <end position="22"/>
    </location>
</feature>
<evidence type="ECO:0000256" key="1">
    <source>
        <dbReference type="ARBA" id="ARBA00022729"/>
    </source>
</evidence>
<dbReference type="InterPro" id="IPR032812">
    <property type="entry name" value="SbsA_Ig"/>
</dbReference>
<evidence type="ECO:0000313" key="4">
    <source>
        <dbReference type="EMBL" id="WUQ83974.1"/>
    </source>
</evidence>
<dbReference type="InterPro" id="IPR014755">
    <property type="entry name" value="Cu-Rt/internalin_Ig-like"/>
</dbReference>
<accession>A0ABZ1U0Z6</accession>
<proteinExistence type="predicted"/>
<evidence type="ECO:0000259" key="3">
    <source>
        <dbReference type="Pfam" id="PF13205"/>
    </source>
</evidence>